<feature type="signal peptide" evidence="1">
    <location>
        <begin position="1"/>
        <end position="19"/>
    </location>
</feature>
<name>A0A1U9Z9K9_9HYPH</name>
<accession>A0A1U9Z9K9</accession>
<geneLocation type="plasmid" evidence="3">
    <name>pmm259</name>
</geneLocation>
<sequence precursor="true">MSFRNAALALLLSSSAAVAQDTDVATKYITFNDVDADATQVARKMYGRFYRMVEAERVWLEEPTESYDQMVVRLGDNRKCDPNCGVVALYYIEPDAMWLEVWRGLGDAVGIGDVGMDGIRSIHADDGRVWKWFSTSYSPQVLGDVYESRVAKEDEKRAAYGVLNARSAPPEGVEPPEFLAFDVDLKSGDETVITARSLYYCGNGPCPLIVLDGDNKAIANFRTYAEDFALEPDRDEEGYRLIELSIDDGIGVYSVGSGERVKTIGLMPVLEAGREKPL</sequence>
<dbReference type="EMBL" id="CP020332">
    <property type="protein sequence ID" value="AQZ54262.1"/>
    <property type="molecule type" value="Genomic_DNA"/>
</dbReference>
<evidence type="ECO:0000256" key="1">
    <source>
        <dbReference type="SAM" id="SignalP"/>
    </source>
</evidence>
<keyword evidence="1" id="KW-0732">Signal</keyword>
<keyword evidence="3" id="KW-1185">Reference proteome</keyword>
<reference evidence="2 3" key="1">
    <citation type="submission" date="2017-03" db="EMBL/GenBank/DDBJ databases">
        <title>Foreign affairs: Plasmid Transfer between Roseobacters and Rhizobia.</title>
        <authorList>
            <person name="Bartling P."/>
            <person name="Bunk B."/>
            <person name="Overmann J."/>
            <person name="Brinkmann H."/>
            <person name="Petersen J."/>
        </authorList>
    </citation>
    <scope>NUCLEOTIDE SEQUENCE [LARGE SCALE GENOMIC DNA]</scope>
    <source>
        <strain evidence="2 3">MACL11</strain>
        <plasmid evidence="3">Plasmid pmm259</plasmid>
    </source>
</reference>
<dbReference type="OrthoDB" id="7810998at2"/>
<gene>
    <name evidence="2" type="ORF">Mame_04970</name>
</gene>
<keyword evidence="2" id="KW-0614">Plasmid</keyword>
<proteinExistence type="predicted"/>
<evidence type="ECO:0000313" key="2">
    <source>
        <dbReference type="EMBL" id="AQZ54262.1"/>
    </source>
</evidence>
<dbReference type="AlphaFoldDB" id="A0A1U9Z9K9"/>
<organism evidence="2 3">
    <name type="scientific">Martelella mediterranea DSM 17316</name>
    <dbReference type="NCBI Taxonomy" id="1122214"/>
    <lineage>
        <taxon>Bacteria</taxon>
        <taxon>Pseudomonadati</taxon>
        <taxon>Pseudomonadota</taxon>
        <taxon>Alphaproteobacteria</taxon>
        <taxon>Hyphomicrobiales</taxon>
        <taxon>Aurantimonadaceae</taxon>
        <taxon>Martelella</taxon>
    </lineage>
</organism>
<evidence type="ECO:0000313" key="3">
    <source>
        <dbReference type="Proteomes" id="UP000191135"/>
    </source>
</evidence>
<protein>
    <recommendedName>
        <fullName evidence="4">Secreted protein</fullName>
    </recommendedName>
</protein>
<evidence type="ECO:0008006" key="4">
    <source>
        <dbReference type="Google" id="ProtNLM"/>
    </source>
</evidence>
<dbReference type="KEGG" id="mmed:Mame_04970"/>
<dbReference type="RefSeq" id="WP_155122299.1">
    <property type="nucleotide sequence ID" value="NZ_AQWH01000038.1"/>
</dbReference>
<dbReference type="eggNOG" id="ENOG50302V3">
    <property type="taxonomic scope" value="Bacteria"/>
</dbReference>
<dbReference type="Proteomes" id="UP000191135">
    <property type="component" value="Plasmid pMM259"/>
</dbReference>
<feature type="chain" id="PRO_5010702676" description="Secreted protein" evidence="1">
    <location>
        <begin position="20"/>
        <end position="278"/>
    </location>
</feature>